<evidence type="ECO:0000256" key="4">
    <source>
        <dbReference type="ARBA" id="ARBA00023136"/>
    </source>
</evidence>
<keyword evidence="3 5" id="KW-1133">Transmembrane helix</keyword>
<organism evidence="7">
    <name type="scientific">freshwater metagenome</name>
    <dbReference type="NCBI Taxonomy" id="449393"/>
    <lineage>
        <taxon>unclassified sequences</taxon>
        <taxon>metagenomes</taxon>
        <taxon>ecological metagenomes</taxon>
    </lineage>
</organism>
<feature type="transmembrane region" description="Helical" evidence="5">
    <location>
        <begin position="12"/>
        <end position="31"/>
    </location>
</feature>
<accession>A0A6J7QIU0</accession>
<evidence type="ECO:0000313" key="7">
    <source>
        <dbReference type="EMBL" id="CAB5017630.1"/>
    </source>
</evidence>
<dbReference type="GO" id="GO:0016020">
    <property type="term" value="C:membrane"/>
    <property type="evidence" value="ECO:0007669"/>
    <property type="project" value="UniProtKB-SubCell"/>
</dbReference>
<evidence type="ECO:0000259" key="6">
    <source>
        <dbReference type="Pfam" id="PF02163"/>
    </source>
</evidence>
<dbReference type="AlphaFoldDB" id="A0A6J7QIU0"/>
<dbReference type="Pfam" id="PF02163">
    <property type="entry name" value="Peptidase_M50"/>
    <property type="match status" value="1"/>
</dbReference>
<proteinExistence type="predicted"/>
<dbReference type="EMBL" id="CAFBPL010000070">
    <property type="protein sequence ID" value="CAB5017630.1"/>
    <property type="molecule type" value="Genomic_DNA"/>
</dbReference>
<reference evidence="7" key="1">
    <citation type="submission" date="2020-05" db="EMBL/GenBank/DDBJ databases">
        <authorList>
            <person name="Chiriac C."/>
            <person name="Salcher M."/>
            <person name="Ghai R."/>
            <person name="Kavagutti S V."/>
        </authorList>
    </citation>
    <scope>NUCLEOTIDE SEQUENCE</scope>
</reference>
<feature type="transmembrane region" description="Helical" evidence="5">
    <location>
        <begin position="70"/>
        <end position="91"/>
    </location>
</feature>
<dbReference type="InterPro" id="IPR008915">
    <property type="entry name" value="Peptidase_M50"/>
</dbReference>
<dbReference type="GO" id="GO:0006508">
    <property type="term" value="P:proteolysis"/>
    <property type="evidence" value="ECO:0007669"/>
    <property type="project" value="InterPro"/>
</dbReference>
<sequence>MLTLPEKIASLVLIVASLNIFIGIFNLLPILPLDGGHMAVAIAEALRRRFAFARGKSDPGPIDVERLTPITMVVFALLAALTLLLLAADIFNPISLGL</sequence>
<name>A0A6J7QIU0_9ZZZZ</name>
<evidence type="ECO:0000256" key="2">
    <source>
        <dbReference type="ARBA" id="ARBA00022692"/>
    </source>
</evidence>
<feature type="domain" description="Peptidase M50" evidence="6">
    <location>
        <begin position="8"/>
        <end position="55"/>
    </location>
</feature>
<evidence type="ECO:0000256" key="1">
    <source>
        <dbReference type="ARBA" id="ARBA00004141"/>
    </source>
</evidence>
<evidence type="ECO:0000256" key="5">
    <source>
        <dbReference type="SAM" id="Phobius"/>
    </source>
</evidence>
<comment type="subcellular location">
    <subcellularLocation>
        <location evidence="1">Membrane</location>
        <topology evidence="1">Multi-pass membrane protein</topology>
    </subcellularLocation>
</comment>
<gene>
    <name evidence="7" type="ORF">UFOPK4113_00636</name>
</gene>
<protein>
    <submittedName>
        <fullName evidence="7">Unannotated protein</fullName>
    </submittedName>
</protein>
<evidence type="ECO:0000256" key="3">
    <source>
        <dbReference type="ARBA" id="ARBA00022989"/>
    </source>
</evidence>
<keyword evidence="4 5" id="KW-0472">Membrane</keyword>
<keyword evidence="2 5" id="KW-0812">Transmembrane</keyword>